<dbReference type="InterPro" id="IPR009057">
    <property type="entry name" value="Homeodomain-like_sf"/>
</dbReference>
<dbReference type="GO" id="GO:0043565">
    <property type="term" value="F:sequence-specific DNA binding"/>
    <property type="evidence" value="ECO:0007669"/>
    <property type="project" value="InterPro"/>
</dbReference>
<organism evidence="5 6">
    <name type="scientific">Sphingobacterium spiritivorum</name>
    <name type="common">Flavobacterium spiritivorum</name>
    <dbReference type="NCBI Taxonomy" id="258"/>
    <lineage>
        <taxon>Bacteria</taxon>
        <taxon>Pseudomonadati</taxon>
        <taxon>Bacteroidota</taxon>
        <taxon>Sphingobacteriia</taxon>
        <taxon>Sphingobacteriales</taxon>
        <taxon>Sphingobacteriaceae</taxon>
        <taxon>Sphingobacterium</taxon>
    </lineage>
</organism>
<evidence type="ECO:0000256" key="1">
    <source>
        <dbReference type="ARBA" id="ARBA00023015"/>
    </source>
</evidence>
<dbReference type="SUPFAM" id="SSF46689">
    <property type="entry name" value="Homeodomain-like"/>
    <property type="match status" value="1"/>
</dbReference>
<dbReference type="PROSITE" id="PS01124">
    <property type="entry name" value="HTH_ARAC_FAMILY_2"/>
    <property type="match status" value="1"/>
</dbReference>
<evidence type="ECO:0000313" key="5">
    <source>
        <dbReference type="EMBL" id="SUJ06285.1"/>
    </source>
</evidence>
<feature type="domain" description="HTH araC/xylS-type" evidence="4">
    <location>
        <begin position="225"/>
        <end position="324"/>
    </location>
</feature>
<dbReference type="InterPro" id="IPR018060">
    <property type="entry name" value="HTH_AraC"/>
</dbReference>
<sequence length="325" mass="37415">MEITHENGVDPYWIYCLAEKMGGEVEGSFLKTPAEVLEGSCYYLKVSDAISTFIIDGIFNQSITFHLRNTKNNFVTLHFDFTEGDAFHILDNIANPVGRWEYNVALYDSSLDADYVVKEGSATYSIDIHVDKKELRRILSGFPQFRDILNTMFDSEKNTFLRYGRTSNKAWWLINELRNTNQEDPLYDIVVKSTVYNLLSDYLDQVTNQEILLEKIIKEDLVSIIDSQSYLIGQIESAFPGIKELATRAMMSETKYKTLFRKITNLSPNAFFLQNKLAFAKQMLETGQHTIGEVTAHYNFTNASYFADQFKKLYGIPPKDYLTNM</sequence>
<proteinExistence type="predicted"/>
<dbReference type="PROSITE" id="PS00041">
    <property type="entry name" value="HTH_ARAC_FAMILY_1"/>
    <property type="match status" value="1"/>
</dbReference>
<dbReference type="Pfam" id="PF12833">
    <property type="entry name" value="HTH_18"/>
    <property type="match status" value="1"/>
</dbReference>
<keyword evidence="1" id="KW-0805">Transcription regulation</keyword>
<dbReference type="AlphaFoldDB" id="A0A380BTI7"/>
<evidence type="ECO:0000256" key="3">
    <source>
        <dbReference type="ARBA" id="ARBA00023163"/>
    </source>
</evidence>
<dbReference type="GO" id="GO:0003700">
    <property type="term" value="F:DNA-binding transcription factor activity"/>
    <property type="evidence" value="ECO:0007669"/>
    <property type="project" value="InterPro"/>
</dbReference>
<evidence type="ECO:0000259" key="4">
    <source>
        <dbReference type="PROSITE" id="PS01124"/>
    </source>
</evidence>
<keyword evidence="3" id="KW-0804">Transcription</keyword>
<dbReference type="PANTHER" id="PTHR43280">
    <property type="entry name" value="ARAC-FAMILY TRANSCRIPTIONAL REGULATOR"/>
    <property type="match status" value="1"/>
</dbReference>
<dbReference type="SMART" id="SM00342">
    <property type="entry name" value="HTH_ARAC"/>
    <property type="match status" value="1"/>
</dbReference>
<accession>A0A380BTI7</accession>
<dbReference type="Proteomes" id="UP000254893">
    <property type="component" value="Unassembled WGS sequence"/>
</dbReference>
<dbReference type="Gene3D" id="1.10.10.60">
    <property type="entry name" value="Homeodomain-like"/>
    <property type="match status" value="1"/>
</dbReference>
<dbReference type="RefSeq" id="WP_115169777.1">
    <property type="nucleotide sequence ID" value="NZ_UGYW01000002.1"/>
</dbReference>
<dbReference type="PANTHER" id="PTHR43280:SF2">
    <property type="entry name" value="HTH-TYPE TRANSCRIPTIONAL REGULATOR EXSA"/>
    <property type="match status" value="1"/>
</dbReference>
<keyword evidence="2" id="KW-0238">DNA-binding</keyword>
<gene>
    <name evidence="5" type="ORF">NCTC11388_01660</name>
</gene>
<evidence type="ECO:0000256" key="2">
    <source>
        <dbReference type="ARBA" id="ARBA00023125"/>
    </source>
</evidence>
<evidence type="ECO:0000313" key="6">
    <source>
        <dbReference type="Proteomes" id="UP000254893"/>
    </source>
</evidence>
<name>A0A380BTI7_SPHSI</name>
<reference evidence="5 6" key="1">
    <citation type="submission" date="2018-06" db="EMBL/GenBank/DDBJ databases">
        <authorList>
            <consortium name="Pathogen Informatics"/>
            <person name="Doyle S."/>
        </authorList>
    </citation>
    <scope>NUCLEOTIDE SEQUENCE [LARGE SCALE GENOMIC DNA]</scope>
    <source>
        <strain evidence="5 6">NCTC11388</strain>
    </source>
</reference>
<protein>
    <submittedName>
        <fullName evidence="5">Transcriptional activator FtrA</fullName>
    </submittedName>
</protein>
<dbReference type="InterPro" id="IPR018062">
    <property type="entry name" value="HTH_AraC-typ_CS"/>
</dbReference>
<dbReference type="EMBL" id="UGYW01000002">
    <property type="protein sequence ID" value="SUJ06285.1"/>
    <property type="molecule type" value="Genomic_DNA"/>
</dbReference>